<dbReference type="PANTHER" id="PTHR32098:SF5">
    <property type="entry name" value="LYCOPENE BETA_EPSILON CYCLASE PROTEIN"/>
    <property type="match status" value="1"/>
</dbReference>
<sequence>MPPTSSLRHRCLETRGQLAGVRGVRGGAPAIRAGIFALRSATTTFPQHRHSLGRPQSRCAAAPTPANQAALPAPGPSLTERIFAEVDALMASENAQAAGAGGRTTYAAFQAADEQWLKLRTQPVGEAAGPAPVFVTEAAQPLPAAPQYDVVVCGGTLGIFAAAALAARGLKVAVVERGPLRGRAQEWNISRKELYELEHVGVATREELDACVAIEFNPVRIGFAWDLSPASASSSSSSSATSASSASSSSRLTEVWTRDVLNLGVRPDALVQLMRAKLEAAGGAVIERAALAGISVHPNGCSLDVKPDGGAGAGGAGVGAGPLTARLVVDCMGHFSPIVRQVRWGTKPDGVCLVVGTCGSGFTDNSTADVILTNTPLQPADAAFNRAQYFWEAFPAASGPTDRTTYMFTYIDAAPYRKPLAAMMDDYWKLMPQYQGVRLEDIQFKRVLFGFFPTFKDTPLQPAFDRIIQIGDASGLQSPLSFGGFGALTRHLARLTNALTEAMEADALDRNALGLIHAYNPGLSSSWMMQKAMSVREGDKPPPELISRMLAGNFRAMEKLGDATMKPFLQDVIQFQPMLATMGAQILTDPLSVPSLMAHVGPGPLAEWLGHMANLGAYTALHGAAGAAGLRAALAPGGAAAGLPPRARFALGRLLDAWEYGSGKDYKL</sequence>
<organism evidence="2 3">
    <name type="scientific">Chlamydomonas incerta</name>
    <dbReference type="NCBI Taxonomy" id="51695"/>
    <lineage>
        <taxon>Eukaryota</taxon>
        <taxon>Viridiplantae</taxon>
        <taxon>Chlorophyta</taxon>
        <taxon>core chlorophytes</taxon>
        <taxon>Chlorophyceae</taxon>
        <taxon>CS clade</taxon>
        <taxon>Chlamydomonadales</taxon>
        <taxon>Chlamydomonadaceae</taxon>
        <taxon>Chlamydomonas</taxon>
    </lineage>
</organism>
<dbReference type="Proteomes" id="UP000650467">
    <property type="component" value="Unassembled WGS sequence"/>
</dbReference>
<dbReference type="InterPro" id="IPR036188">
    <property type="entry name" value="FAD/NAD-bd_sf"/>
</dbReference>
<comment type="caution">
    <text evidence="2">The sequence shown here is derived from an EMBL/GenBank/DDBJ whole genome shotgun (WGS) entry which is preliminary data.</text>
</comment>
<evidence type="ECO:0000256" key="1">
    <source>
        <dbReference type="SAM" id="MobiDB-lite"/>
    </source>
</evidence>
<keyword evidence="3" id="KW-1185">Reference proteome</keyword>
<dbReference type="PANTHER" id="PTHR32098">
    <property type="entry name" value="LYCOPENE BETA/EPSILON CYCLASE PROTEIN"/>
    <property type="match status" value="1"/>
</dbReference>
<feature type="compositionally biased region" description="Low complexity" evidence="1">
    <location>
        <begin position="60"/>
        <end position="72"/>
    </location>
</feature>
<dbReference type="SUPFAM" id="SSF51905">
    <property type="entry name" value="FAD/NAD(P)-binding domain"/>
    <property type="match status" value="1"/>
</dbReference>
<dbReference type="AlphaFoldDB" id="A0A835T427"/>
<dbReference type="EMBL" id="JAEHOC010000009">
    <property type="protein sequence ID" value="KAG2438562.1"/>
    <property type="molecule type" value="Genomic_DNA"/>
</dbReference>
<reference evidence="2" key="1">
    <citation type="journal article" date="2020" name="bioRxiv">
        <title>Comparative genomics of Chlamydomonas.</title>
        <authorList>
            <person name="Craig R.J."/>
            <person name="Hasan A.R."/>
            <person name="Ness R.W."/>
            <person name="Keightley P.D."/>
        </authorList>
    </citation>
    <scope>NUCLEOTIDE SEQUENCE</scope>
    <source>
        <strain evidence="2">SAG 7.73</strain>
    </source>
</reference>
<protein>
    <submittedName>
        <fullName evidence="2">Uncharacterized protein</fullName>
    </submittedName>
</protein>
<dbReference type="OrthoDB" id="4211at2759"/>
<feature type="region of interest" description="Disordered" evidence="1">
    <location>
        <begin position="47"/>
        <end position="74"/>
    </location>
</feature>
<evidence type="ECO:0000313" key="2">
    <source>
        <dbReference type="EMBL" id="KAG2438562.1"/>
    </source>
</evidence>
<accession>A0A835T427</accession>
<dbReference type="Gene3D" id="3.50.50.60">
    <property type="entry name" value="FAD/NAD(P)-binding domain"/>
    <property type="match status" value="1"/>
</dbReference>
<proteinExistence type="predicted"/>
<evidence type="ECO:0000313" key="3">
    <source>
        <dbReference type="Proteomes" id="UP000650467"/>
    </source>
</evidence>
<name>A0A835T427_CHLIN</name>
<gene>
    <name evidence="2" type="ORF">HXX76_005113</name>
</gene>